<dbReference type="PANTHER" id="PTHR30008:SF0">
    <property type="entry name" value="EXODEOXYRIBONUCLEASE 7 LARGE SUBUNIT"/>
    <property type="match status" value="1"/>
</dbReference>
<dbReference type="GO" id="GO:0009318">
    <property type="term" value="C:exodeoxyribonuclease VII complex"/>
    <property type="evidence" value="ECO:0007669"/>
    <property type="project" value="UniProtKB-UniRule"/>
</dbReference>
<evidence type="ECO:0000259" key="7">
    <source>
        <dbReference type="Pfam" id="PF02601"/>
    </source>
</evidence>
<name>A0A2N9JIM6_9ACTN</name>
<evidence type="ECO:0000256" key="2">
    <source>
        <dbReference type="ARBA" id="ARBA00022722"/>
    </source>
</evidence>
<dbReference type="Pfam" id="PF02601">
    <property type="entry name" value="Exonuc_VII_L"/>
    <property type="match status" value="1"/>
</dbReference>
<dbReference type="AlphaFoldDB" id="A0A2N9JIM6"/>
<dbReference type="GO" id="GO:0005737">
    <property type="term" value="C:cytoplasm"/>
    <property type="evidence" value="ECO:0007669"/>
    <property type="project" value="UniProtKB-SubCell"/>
</dbReference>
<comment type="catalytic activity">
    <reaction evidence="5 6">
        <text>Exonucleolytic cleavage in either 5'- to 3'- or 3'- to 5'-direction to yield nucleoside 5'-phosphates.</text>
        <dbReference type="EC" id="3.1.11.6"/>
    </reaction>
</comment>
<dbReference type="InterPro" id="IPR020579">
    <property type="entry name" value="Exonuc_VII_lsu_C"/>
</dbReference>
<comment type="subcellular location">
    <subcellularLocation>
        <location evidence="5 6">Cytoplasm</location>
    </subcellularLocation>
</comment>
<dbReference type="EC" id="3.1.11.6" evidence="5"/>
<dbReference type="CDD" id="cd04489">
    <property type="entry name" value="ExoVII_LU_OBF"/>
    <property type="match status" value="1"/>
</dbReference>
<evidence type="ECO:0000256" key="1">
    <source>
        <dbReference type="ARBA" id="ARBA00022490"/>
    </source>
</evidence>
<proteinExistence type="inferred from homology"/>
<comment type="subunit">
    <text evidence="5">Heterooligomer composed of large and small subunits.</text>
</comment>
<keyword evidence="4 5" id="KW-0269">Exonuclease</keyword>
<sequence length="409" mass="44464">MSLQSSPDQPQPLRVVVQQTKAWVERCGTVWVTGQLIELKRRSGAVTHFLTLRDAVAEVSMSVTASTAVLDAAGPLAEGMEVVALVRPTVWTRNGSLNFECTDLRTAGEGRLLAAIEQRKRMLQAEGLFDPARKRALPFLPRGVGLVTGQGSAAERDVLQVARLRWPGVRFVVRHAVMQGQGCVEDVREALGVLDRDPSVDVIVVARGGGSVQDLLPFSDESLARAVFACRTPVISAIGHEPDTPIIDLVADVRAATPTDAAKRVVPDVANERAMASQAVQRLRGAMLRLIDREVQTVHALRSRPVLADPLGPLTVQSDRLDELRRRCRRAALVRLREDATWVEHTLSRVRALSPRATLLRGYAILSDADGLTIDSTAAVETGQVLRAMLADGTLHAQVTEVDRREDPA</sequence>
<comment type="function">
    <text evidence="5">Bidirectionally degrades single-stranded DNA into large acid-insoluble oligonucleotides, which are then degraded further into small acid-soluble oligonucleotides.</text>
</comment>
<dbReference type="EMBL" id="LT985188">
    <property type="protein sequence ID" value="SPD87626.1"/>
    <property type="molecule type" value="Genomic_DNA"/>
</dbReference>
<keyword evidence="1 5" id="KW-0963">Cytoplasm</keyword>
<evidence type="ECO:0000256" key="6">
    <source>
        <dbReference type="RuleBase" id="RU004355"/>
    </source>
</evidence>
<dbReference type="GO" id="GO:0006308">
    <property type="term" value="P:DNA catabolic process"/>
    <property type="evidence" value="ECO:0007669"/>
    <property type="project" value="UniProtKB-UniRule"/>
</dbReference>
<dbReference type="Proteomes" id="UP000238164">
    <property type="component" value="Chromosome 1"/>
</dbReference>
<dbReference type="Pfam" id="PF13742">
    <property type="entry name" value="tRNA_anti_2"/>
    <property type="match status" value="1"/>
</dbReference>
<dbReference type="PANTHER" id="PTHR30008">
    <property type="entry name" value="EXODEOXYRIBONUCLEASE 7 LARGE SUBUNIT"/>
    <property type="match status" value="1"/>
</dbReference>
<evidence type="ECO:0000313" key="10">
    <source>
        <dbReference type="Proteomes" id="UP000238164"/>
    </source>
</evidence>
<feature type="domain" description="Exonuclease VII large subunit C-terminal" evidence="7">
    <location>
        <begin position="128"/>
        <end position="340"/>
    </location>
</feature>
<comment type="similarity">
    <text evidence="5 6">Belongs to the XseA family.</text>
</comment>
<keyword evidence="2 5" id="KW-0540">Nuclease</keyword>
<dbReference type="GO" id="GO:0003676">
    <property type="term" value="F:nucleic acid binding"/>
    <property type="evidence" value="ECO:0007669"/>
    <property type="project" value="InterPro"/>
</dbReference>
<dbReference type="HAMAP" id="MF_00378">
    <property type="entry name" value="Exonuc_7_L"/>
    <property type="match status" value="1"/>
</dbReference>
<protein>
    <recommendedName>
        <fullName evidence="5">Exodeoxyribonuclease 7 large subunit</fullName>
        <ecNumber evidence="5">3.1.11.6</ecNumber>
    </recommendedName>
    <alternativeName>
        <fullName evidence="5">Exodeoxyribonuclease VII large subunit</fullName>
        <shortName evidence="5">Exonuclease VII large subunit</shortName>
    </alternativeName>
</protein>
<evidence type="ECO:0000256" key="4">
    <source>
        <dbReference type="ARBA" id="ARBA00022839"/>
    </source>
</evidence>
<organism evidence="9 10">
    <name type="scientific">Micropruina glycogenica</name>
    <dbReference type="NCBI Taxonomy" id="75385"/>
    <lineage>
        <taxon>Bacteria</taxon>
        <taxon>Bacillati</taxon>
        <taxon>Actinomycetota</taxon>
        <taxon>Actinomycetes</taxon>
        <taxon>Propionibacteriales</taxon>
        <taxon>Nocardioidaceae</taxon>
        <taxon>Micropruina</taxon>
    </lineage>
</organism>
<dbReference type="OrthoDB" id="9802795at2"/>
<reference evidence="9 10" key="1">
    <citation type="submission" date="2018-02" db="EMBL/GenBank/DDBJ databases">
        <authorList>
            <person name="Cohen D.B."/>
            <person name="Kent A.D."/>
        </authorList>
    </citation>
    <scope>NUCLEOTIDE SEQUENCE [LARGE SCALE GENOMIC DNA]</scope>
    <source>
        <strain evidence="9">1</strain>
    </source>
</reference>
<dbReference type="RefSeq" id="WP_105186317.1">
    <property type="nucleotide sequence ID" value="NZ_BAAAGO010000031.1"/>
</dbReference>
<keyword evidence="3 5" id="KW-0378">Hydrolase</keyword>
<accession>A0A2N9JIM6</accession>
<evidence type="ECO:0000313" key="9">
    <source>
        <dbReference type="EMBL" id="SPD87626.1"/>
    </source>
</evidence>
<dbReference type="GO" id="GO:0008855">
    <property type="term" value="F:exodeoxyribonuclease VII activity"/>
    <property type="evidence" value="ECO:0007669"/>
    <property type="project" value="UniProtKB-UniRule"/>
</dbReference>
<dbReference type="InterPro" id="IPR025824">
    <property type="entry name" value="OB-fold_nuc-bd_dom"/>
</dbReference>
<dbReference type="KEGG" id="mgg:MPLG2_2596"/>
<gene>
    <name evidence="5 9" type="primary">xseA</name>
    <name evidence="9" type="ORF">MPLG2_2596</name>
</gene>
<keyword evidence="10" id="KW-1185">Reference proteome</keyword>
<evidence type="ECO:0000259" key="8">
    <source>
        <dbReference type="Pfam" id="PF13742"/>
    </source>
</evidence>
<evidence type="ECO:0000256" key="3">
    <source>
        <dbReference type="ARBA" id="ARBA00022801"/>
    </source>
</evidence>
<dbReference type="NCBIfam" id="TIGR00237">
    <property type="entry name" value="xseA"/>
    <property type="match status" value="1"/>
</dbReference>
<evidence type="ECO:0000256" key="5">
    <source>
        <dbReference type="HAMAP-Rule" id="MF_00378"/>
    </source>
</evidence>
<dbReference type="InterPro" id="IPR003753">
    <property type="entry name" value="Exonuc_VII_L"/>
</dbReference>
<feature type="domain" description="OB-fold nucleic acid binding" evidence="8">
    <location>
        <begin position="23"/>
        <end position="104"/>
    </location>
</feature>